<evidence type="ECO:0000256" key="12">
    <source>
        <dbReference type="ARBA" id="ARBA00023288"/>
    </source>
</evidence>
<dbReference type="Proteomes" id="UP000197138">
    <property type="component" value="Unassembled WGS sequence"/>
</dbReference>
<feature type="transmembrane region" description="Helical" evidence="15">
    <location>
        <begin position="302"/>
        <end position="321"/>
    </location>
</feature>
<evidence type="ECO:0000256" key="10">
    <source>
        <dbReference type="ARBA" id="ARBA00023136"/>
    </source>
</evidence>
<dbReference type="SUPFAM" id="SSF48403">
    <property type="entry name" value="Ankyrin repeat"/>
    <property type="match status" value="1"/>
</dbReference>
<feature type="repeat" description="ANK" evidence="14">
    <location>
        <begin position="157"/>
        <end position="189"/>
    </location>
</feature>
<dbReference type="PROSITE" id="PS50216">
    <property type="entry name" value="DHHC"/>
    <property type="match status" value="1"/>
</dbReference>
<keyword evidence="11" id="KW-0564">Palmitate</keyword>
<gene>
    <name evidence="17" type="ORF">CDL15_Pgr008253</name>
</gene>
<keyword evidence="10 15" id="KW-0472">Membrane</keyword>
<dbReference type="InterPro" id="IPR001594">
    <property type="entry name" value="Palmitoyltrfase_DHHC"/>
</dbReference>
<comment type="domain">
    <text evidence="15">The DHHC domain is required for palmitoyltransferase activity.</text>
</comment>
<feature type="repeat" description="ANK" evidence="14">
    <location>
        <begin position="90"/>
        <end position="122"/>
    </location>
</feature>
<dbReference type="PROSITE" id="PS50088">
    <property type="entry name" value="ANK_REPEAT"/>
    <property type="match status" value="4"/>
</dbReference>
<dbReference type="PANTHER" id="PTHR24161">
    <property type="entry name" value="ANK_REP_REGION DOMAIN-CONTAINING PROTEIN-RELATED"/>
    <property type="match status" value="1"/>
</dbReference>
<feature type="repeat" description="ANK" evidence="14">
    <location>
        <begin position="190"/>
        <end position="222"/>
    </location>
</feature>
<comment type="catalytic activity">
    <reaction evidence="13 15">
        <text>L-cysteinyl-[protein] + hexadecanoyl-CoA = S-hexadecanoyl-L-cysteinyl-[protein] + CoA</text>
        <dbReference type="Rhea" id="RHEA:36683"/>
        <dbReference type="Rhea" id="RHEA-COMP:10131"/>
        <dbReference type="Rhea" id="RHEA-COMP:11032"/>
        <dbReference type="ChEBI" id="CHEBI:29950"/>
        <dbReference type="ChEBI" id="CHEBI:57287"/>
        <dbReference type="ChEBI" id="CHEBI:57379"/>
        <dbReference type="ChEBI" id="CHEBI:74151"/>
        <dbReference type="EC" id="2.3.1.225"/>
    </reaction>
</comment>
<organism evidence="17 18">
    <name type="scientific">Punica granatum</name>
    <name type="common">Pomegranate</name>
    <dbReference type="NCBI Taxonomy" id="22663"/>
    <lineage>
        <taxon>Eukaryota</taxon>
        <taxon>Viridiplantae</taxon>
        <taxon>Streptophyta</taxon>
        <taxon>Embryophyta</taxon>
        <taxon>Tracheophyta</taxon>
        <taxon>Spermatophyta</taxon>
        <taxon>Magnoliopsida</taxon>
        <taxon>eudicotyledons</taxon>
        <taxon>Gunneridae</taxon>
        <taxon>Pentapetalae</taxon>
        <taxon>rosids</taxon>
        <taxon>malvids</taxon>
        <taxon>Myrtales</taxon>
        <taxon>Lythraceae</taxon>
        <taxon>Punica</taxon>
    </lineage>
</organism>
<evidence type="ECO:0000256" key="6">
    <source>
        <dbReference type="ARBA" id="ARBA00022737"/>
    </source>
</evidence>
<evidence type="ECO:0000313" key="17">
    <source>
        <dbReference type="EMBL" id="OWM63710.1"/>
    </source>
</evidence>
<evidence type="ECO:0000256" key="7">
    <source>
        <dbReference type="ARBA" id="ARBA00022989"/>
    </source>
</evidence>
<keyword evidence="4 15" id="KW-0808">Transferase</keyword>
<evidence type="ECO:0000256" key="8">
    <source>
        <dbReference type="ARBA" id="ARBA00023034"/>
    </source>
</evidence>
<comment type="subcellular location">
    <subcellularLocation>
        <location evidence="1">Endomembrane system</location>
        <topology evidence="1">Multi-pass membrane protein</topology>
    </subcellularLocation>
    <subcellularLocation>
        <location evidence="2">Golgi apparatus membrane</location>
    </subcellularLocation>
</comment>
<keyword evidence="6" id="KW-0677">Repeat</keyword>
<sequence>MASSEIEVVSSEPAKPEKAPAEAAVIDVFSASAYGDLEKLRKFVEGDGASLSSPHENGYHAIQWAALNNFPEIVQYIVEHGGNVNSADNMKQTALHWAAVRGSIAVADVLLQNGARGDAVDAHGYRATHIAAQYGQTAFLNHLISRYHADFDAPDNDGRSPLHWAAYKGFADTVRLLLFRDASQARQDKEGCTPLHWAALRGNLEACSVLVQAGTKHELNVKDRAGFTPPQLASDKGHRHIAYFLSTAQKKLSKRWTDKICSGKMADIGYAPILFSTVVIGIILFINSVLAAPNLPKTTAVVALWGWIAVSLAVASLLLFYRCSSKDPGYIKSLGELSNHQDVEDPFLNLDSSSGWMGNWSQLCPTCKIIRPVRSKHCSTCNRCVEQFDHHCPWISNCVGKRNKRDFFAFICMGTLTSVLSAAVAFHRIWTAPVLLASGESWIRHVVFQNPGLAVFLVLDLVILIAATTLTASQASQIARNITTNELANAIRYGYLRGPDGRFRNPYNHGWRKNCSDFLINGHTVDEIAWPSLQQQVQEALASFAAASVSSSGWVCPALAGRVRQQLLLLSLLLTLLSSLWSPLSLPPPSVSLLSLFLQPPPPSTRSHPPQLPTAANPPPAPFSRCFVNAPSPEPPPTSLVLQSRILRFQCHPLLHRHSLSKPGAAACPHHLPPLPHLPPFSFKLRFDCVDQI</sequence>
<dbReference type="InterPro" id="IPR036770">
    <property type="entry name" value="Ankyrin_rpt-contain_sf"/>
</dbReference>
<dbReference type="EMBL" id="MTKT01005898">
    <property type="protein sequence ID" value="OWM63710.1"/>
    <property type="molecule type" value="Genomic_DNA"/>
</dbReference>
<dbReference type="PROSITE" id="PS50297">
    <property type="entry name" value="ANK_REP_REGION"/>
    <property type="match status" value="4"/>
</dbReference>
<dbReference type="FunFam" id="1.25.40.20:FF:000300">
    <property type="entry name" value="S-acyltransferase"/>
    <property type="match status" value="1"/>
</dbReference>
<evidence type="ECO:0000256" key="9">
    <source>
        <dbReference type="ARBA" id="ARBA00023043"/>
    </source>
</evidence>
<comment type="similarity">
    <text evidence="3 15">Belongs to the DHHC palmitoyltransferase family.</text>
</comment>
<evidence type="ECO:0000313" key="18">
    <source>
        <dbReference type="Proteomes" id="UP000197138"/>
    </source>
</evidence>
<feature type="transmembrane region" description="Helical" evidence="15">
    <location>
        <begin position="450"/>
        <end position="472"/>
    </location>
</feature>
<feature type="transmembrane region" description="Helical" evidence="15">
    <location>
        <begin position="407"/>
        <end position="430"/>
    </location>
</feature>
<feature type="transmembrane region" description="Helical" evidence="15">
    <location>
        <begin position="268"/>
        <end position="290"/>
    </location>
</feature>
<keyword evidence="5 15" id="KW-0812">Transmembrane</keyword>
<dbReference type="Gene3D" id="1.25.40.20">
    <property type="entry name" value="Ankyrin repeat-containing domain"/>
    <property type="match status" value="2"/>
</dbReference>
<evidence type="ECO:0000256" key="13">
    <source>
        <dbReference type="ARBA" id="ARBA00048048"/>
    </source>
</evidence>
<proteinExistence type="inferred from homology"/>
<evidence type="ECO:0000256" key="3">
    <source>
        <dbReference type="ARBA" id="ARBA00008574"/>
    </source>
</evidence>
<evidence type="ECO:0000256" key="14">
    <source>
        <dbReference type="PROSITE-ProRule" id="PRU00023"/>
    </source>
</evidence>
<protein>
    <recommendedName>
        <fullName evidence="15">S-acyltransferase</fullName>
        <ecNumber evidence="15">2.3.1.225</ecNumber>
    </recommendedName>
    <alternativeName>
        <fullName evidence="15">Palmitoyltransferase</fullName>
    </alternativeName>
</protein>
<evidence type="ECO:0000256" key="5">
    <source>
        <dbReference type="ARBA" id="ARBA00022692"/>
    </source>
</evidence>
<dbReference type="InterPro" id="IPR002110">
    <property type="entry name" value="Ankyrin_rpt"/>
</dbReference>
<dbReference type="GO" id="GO:0019706">
    <property type="term" value="F:protein-cysteine S-palmitoyltransferase activity"/>
    <property type="evidence" value="ECO:0007669"/>
    <property type="project" value="UniProtKB-EC"/>
</dbReference>
<name>A0A218VUG2_PUNGR</name>
<dbReference type="Pfam" id="PF12796">
    <property type="entry name" value="Ank_2"/>
    <property type="match status" value="3"/>
</dbReference>
<reference evidence="18" key="1">
    <citation type="journal article" date="2017" name="Plant J.">
        <title>The pomegranate (Punica granatum L.) genome and the genomics of punicalagin biosynthesis.</title>
        <authorList>
            <person name="Qin G."/>
            <person name="Xu C."/>
            <person name="Ming R."/>
            <person name="Tang H."/>
            <person name="Guyot R."/>
            <person name="Kramer E.M."/>
            <person name="Hu Y."/>
            <person name="Yi X."/>
            <person name="Qi Y."/>
            <person name="Xu X."/>
            <person name="Gao Z."/>
            <person name="Pan H."/>
            <person name="Jian J."/>
            <person name="Tian Y."/>
            <person name="Yue Z."/>
            <person name="Xu Y."/>
        </authorList>
    </citation>
    <scope>NUCLEOTIDE SEQUENCE [LARGE SCALE GENOMIC DNA]</scope>
    <source>
        <strain evidence="18">cv. Dabenzi</strain>
    </source>
</reference>
<evidence type="ECO:0000256" key="2">
    <source>
        <dbReference type="ARBA" id="ARBA00004394"/>
    </source>
</evidence>
<dbReference type="PANTHER" id="PTHR24161:SF101">
    <property type="entry name" value="PROTEIN S-ACYLTRANSFERASE 23-RELATED"/>
    <property type="match status" value="1"/>
</dbReference>
<keyword evidence="7 15" id="KW-1133">Transmembrane helix</keyword>
<evidence type="ECO:0000256" key="4">
    <source>
        <dbReference type="ARBA" id="ARBA00022679"/>
    </source>
</evidence>
<keyword evidence="12" id="KW-0449">Lipoprotein</keyword>
<evidence type="ECO:0000256" key="15">
    <source>
        <dbReference type="RuleBase" id="RU079119"/>
    </source>
</evidence>
<dbReference type="GO" id="GO:0000139">
    <property type="term" value="C:Golgi membrane"/>
    <property type="evidence" value="ECO:0007669"/>
    <property type="project" value="UniProtKB-SubCell"/>
</dbReference>
<dbReference type="Pfam" id="PF01529">
    <property type="entry name" value="DHHC"/>
    <property type="match status" value="1"/>
</dbReference>
<keyword evidence="9 14" id="KW-0040">ANK repeat</keyword>
<dbReference type="AlphaFoldDB" id="A0A218VUG2"/>
<feature type="repeat" description="ANK" evidence="14">
    <location>
        <begin position="57"/>
        <end position="89"/>
    </location>
</feature>
<feature type="domain" description="Palmitoyltransferase DHHC" evidence="16">
    <location>
        <begin position="362"/>
        <end position="489"/>
    </location>
</feature>
<dbReference type="EC" id="2.3.1.225" evidence="15"/>
<dbReference type="SMART" id="SM00248">
    <property type="entry name" value="ANK"/>
    <property type="match status" value="6"/>
</dbReference>
<keyword evidence="8" id="KW-0333">Golgi apparatus</keyword>
<keyword evidence="15" id="KW-0012">Acyltransferase</keyword>
<evidence type="ECO:0000259" key="16">
    <source>
        <dbReference type="Pfam" id="PF01529"/>
    </source>
</evidence>
<evidence type="ECO:0000256" key="11">
    <source>
        <dbReference type="ARBA" id="ARBA00023139"/>
    </source>
</evidence>
<accession>A0A218VUG2</accession>
<evidence type="ECO:0000256" key="1">
    <source>
        <dbReference type="ARBA" id="ARBA00004127"/>
    </source>
</evidence>
<comment type="caution">
    <text evidence="17">The sequence shown here is derived from an EMBL/GenBank/DDBJ whole genome shotgun (WGS) entry which is preliminary data.</text>
</comment>